<sequence length="196" mass="22568">MSREEVENLFLQEKPTLALLTIWSLRKTYASVITKQINSTFAHTTKILSKMADMGLVQFTSEGRIKYVELTEYGVDVVTNLRDFIITLGENLPEKYRELVEAVEEEEESEGTELNRESKEILERIKKLRSKIEEIYGQLVEANASEDRIKLKLGPFSREIHMIGDTIENSEEPIHDDVLIAYGNTKDVFDKLLGRK</sequence>
<dbReference type="EMBL" id="RJJG01000007">
    <property type="protein sequence ID" value="RNI07688.1"/>
    <property type="molecule type" value="Genomic_DNA"/>
</dbReference>
<dbReference type="InterPro" id="IPR036390">
    <property type="entry name" value="WH_DNA-bd_sf"/>
</dbReference>
<evidence type="ECO:0000256" key="1">
    <source>
        <dbReference type="SAM" id="Coils"/>
    </source>
</evidence>
<organism evidence="2 5">
    <name type="scientific">Methanohalophilus halophilus</name>
    <dbReference type="NCBI Taxonomy" id="2177"/>
    <lineage>
        <taxon>Archaea</taxon>
        <taxon>Methanobacteriati</taxon>
        <taxon>Methanobacteriota</taxon>
        <taxon>Stenosarchaea group</taxon>
        <taxon>Methanomicrobia</taxon>
        <taxon>Methanosarcinales</taxon>
        <taxon>Methanosarcinaceae</taxon>
        <taxon>Methanohalophilus</taxon>
    </lineage>
</organism>
<accession>A0A1L3Q3F2</accession>
<reference evidence="2 5" key="1">
    <citation type="submission" date="2016-10" db="EMBL/GenBank/DDBJ databases">
        <title>Methanohalophilus halophilus.</title>
        <authorList>
            <person name="L'haridon S."/>
        </authorList>
    </citation>
    <scope>NUCLEOTIDE SEQUENCE [LARGE SCALE GENOMIC DNA]</scope>
    <source>
        <strain evidence="2 5">Z-7982</strain>
    </source>
</reference>
<protein>
    <submittedName>
        <fullName evidence="2">MarR family transcriptional regulator</fullName>
    </submittedName>
</protein>
<dbReference type="AlphaFoldDB" id="A0A1L3Q3F2"/>
<dbReference type="EMBL" id="FNMU01000007">
    <property type="protein sequence ID" value="SDW95858.1"/>
    <property type="molecule type" value="Genomic_DNA"/>
</dbReference>
<dbReference type="Gene3D" id="1.10.10.10">
    <property type="entry name" value="Winged helix-like DNA-binding domain superfamily/Winged helix DNA-binding domain"/>
    <property type="match status" value="1"/>
</dbReference>
<evidence type="ECO:0000313" key="4">
    <source>
        <dbReference type="EMBL" id="SDW95858.1"/>
    </source>
</evidence>
<name>A0A1L3Q3F2_9EURY</name>
<dbReference type="Proteomes" id="UP000198669">
    <property type="component" value="Unassembled WGS sequence"/>
</dbReference>
<evidence type="ECO:0000313" key="2">
    <source>
        <dbReference type="EMBL" id="APH39397.1"/>
    </source>
</evidence>
<dbReference type="Proteomes" id="UP000267921">
    <property type="component" value="Unassembled WGS sequence"/>
</dbReference>
<proteinExistence type="predicted"/>
<keyword evidence="1" id="KW-0175">Coiled coil</keyword>
<keyword evidence="5" id="KW-1185">Reference proteome</keyword>
<dbReference type="EMBL" id="CP017921">
    <property type="protein sequence ID" value="APH39397.1"/>
    <property type="molecule type" value="Genomic_DNA"/>
</dbReference>
<feature type="coiled-coil region" evidence="1">
    <location>
        <begin position="111"/>
        <end position="145"/>
    </location>
</feature>
<dbReference type="GeneID" id="30583667"/>
<dbReference type="STRING" id="2177.BHR79_07825"/>
<dbReference type="OrthoDB" id="147738at2157"/>
<reference evidence="4 6" key="2">
    <citation type="submission" date="2016-10" db="EMBL/GenBank/DDBJ databases">
        <authorList>
            <person name="de Groot N.N."/>
        </authorList>
    </citation>
    <scope>NUCLEOTIDE SEQUENCE [LARGE SCALE GENOMIC DNA]</scope>
    <source>
        <strain evidence="4 6">Z-7982</strain>
    </source>
</reference>
<dbReference type="SUPFAM" id="SSF46785">
    <property type="entry name" value="Winged helix' DNA-binding domain"/>
    <property type="match status" value="1"/>
</dbReference>
<gene>
    <name evidence="2" type="ORF">BHR79_07825</name>
    <name evidence="3" type="ORF">EFE40_09040</name>
    <name evidence="4" type="ORF">SAMN04515625_1941</name>
</gene>
<dbReference type="KEGG" id="mhaz:BHR79_07825"/>
<dbReference type="Proteomes" id="UP000186879">
    <property type="component" value="Chromosome"/>
</dbReference>
<dbReference type="RefSeq" id="WP_072561824.1">
    <property type="nucleotide sequence ID" value="NZ_CP017921.1"/>
</dbReference>
<reference evidence="3 7" key="3">
    <citation type="submission" date="2018-10" db="EMBL/GenBank/DDBJ databases">
        <title>Cultivation of a novel Methanohalophilus strain from Kebrit Deep of the Red Sea and a genomic comparison of members of the genus Methanohalophilus.</title>
        <authorList>
            <person name="Guan Y."/>
            <person name="Ngugi D.K."/>
            <person name="Stingl U."/>
        </authorList>
    </citation>
    <scope>NUCLEOTIDE SEQUENCE [LARGE SCALE GENOMIC DNA]</scope>
    <source>
        <strain evidence="3 7">DSM 3094</strain>
    </source>
</reference>
<evidence type="ECO:0000313" key="5">
    <source>
        <dbReference type="Proteomes" id="UP000186879"/>
    </source>
</evidence>
<dbReference type="InterPro" id="IPR036388">
    <property type="entry name" value="WH-like_DNA-bd_sf"/>
</dbReference>
<evidence type="ECO:0000313" key="7">
    <source>
        <dbReference type="Proteomes" id="UP000267921"/>
    </source>
</evidence>
<evidence type="ECO:0000313" key="3">
    <source>
        <dbReference type="EMBL" id="RNI07688.1"/>
    </source>
</evidence>
<evidence type="ECO:0000313" key="6">
    <source>
        <dbReference type="Proteomes" id="UP000198669"/>
    </source>
</evidence>